<proteinExistence type="predicted"/>
<evidence type="ECO:0000313" key="3">
    <source>
        <dbReference type="EMBL" id="MCI3245715.1"/>
    </source>
</evidence>
<name>A0ABS9XUG5_9ACTN</name>
<dbReference type="GO" id="GO:0016787">
    <property type="term" value="F:hydrolase activity"/>
    <property type="evidence" value="ECO:0007669"/>
    <property type="project" value="UniProtKB-KW"/>
</dbReference>
<dbReference type="EMBL" id="JALDAX010000024">
    <property type="protein sequence ID" value="MCI3245715.1"/>
    <property type="molecule type" value="Genomic_DNA"/>
</dbReference>
<accession>A0ABS9XUG5</accession>
<keyword evidence="4" id="KW-1185">Reference proteome</keyword>
<comment type="caution">
    <text evidence="3">The sequence shown here is derived from an EMBL/GenBank/DDBJ whole genome shotgun (WGS) entry which is preliminary data.</text>
</comment>
<organism evidence="3 4">
    <name type="scientific">Streptomyces spinosisporus</name>
    <dbReference type="NCBI Taxonomy" id="2927582"/>
    <lineage>
        <taxon>Bacteria</taxon>
        <taxon>Bacillati</taxon>
        <taxon>Actinomycetota</taxon>
        <taxon>Actinomycetes</taxon>
        <taxon>Kitasatosporales</taxon>
        <taxon>Streptomycetaceae</taxon>
        <taxon>Streptomyces</taxon>
    </lineage>
</organism>
<gene>
    <name evidence="3" type="ORF">MQN93_39020</name>
</gene>
<dbReference type="Proteomes" id="UP001165270">
    <property type="component" value="Unassembled WGS sequence"/>
</dbReference>
<keyword evidence="1" id="KW-0456">Lyase</keyword>
<dbReference type="InterPro" id="IPR050772">
    <property type="entry name" value="Hydratase-Decarb/MhpD_sf"/>
</dbReference>
<protein>
    <submittedName>
        <fullName evidence="3">Fumarylacetoacetate hydrolase family protein</fullName>
    </submittedName>
</protein>
<reference evidence="3" key="1">
    <citation type="submission" date="2022-03" db="EMBL/GenBank/DDBJ databases">
        <title>Streptomyces 7R015 and 7R016 isolated from Barleria lupulina in Thailand.</title>
        <authorList>
            <person name="Kanchanasin P."/>
            <person name="Phongsopitanun W."/>
            <person name="Tanasupawat S."/>
        </authorList>
    </citation>
    <scope>NUCLEOTIDE SEQUENCE</scope>
    <source>
        <strain evidence="3">7R016</strain>
    </source>
</reference>
<dbReference type="InterPro" id="IPR011234">
    <property type="entry name" value="Fumarylacetoacetase-like_C"/>
</dbReference>
<dbReference type="InterPro" id="IPR036663">
    <property type="entry name" value="Fumarylacetoacetase_C_sf"/>
</dbReference>
<feature type="domain" description="Fumarylacetoacetase-like C-terminal" evidence="2">
    <location>
        <begin position="100"/>
        <end position="262"/>
    </location>
</feature>
<dbReference type="Gene3D" id="3.90.850.10">
    <property type="entry name" value="Fumarylacetoacetase-like, C-terminal domain"/>
    <property type="match status" value="1"/>
</dbReference>
<evidence type="ECO:0000259" key="2">
    <source>
        <dbReference type="Pfam" id="PF01557"/>
    </source>
</evidence>
<dbReference type="PANTHER" id="PTHR30143:SF0">
    <property type="entry name" value="2-KETO-4-PENTENOATE HYDRATASE"/>
    <property type="match status" value="1"/>
</dbReference>
<dbReference type="Pfam" id="PF01557">
    <property type="entry name" value="FAA_hydrolase"/>
    <property type="match status" value="1"/>
</dbReference>
<sequence length="266" mass="27949">MSSNLQDGTTAVNIHDLASRLIAAEDARTDILPLSYDVELSVDNAYRIQSEVLLTKEERGEHIIGGKLGLTSRAKQIDMNVDNPLYAFVTSGMLHDATTPVNLSRLIHPRVEPEIVFVLKEELSGPGITAGDVLDATSSVCAGLEIIDSRYQAFKFTLQDAVADNASSALFVLGNEFVDPPKDLSLLGCVLEVNGKQVATAAGAAVCGDPAQAVAWMANAAGQRGGSLKPGWLVLSGGLTAAVPLRSGDCISADFSRLGSVSVRAQ</sequence>
<evidence type="ECO:0000256" key="1">
    <source>
        <dbReference type="ARBA" id="ARBA00023239"/>
    </source>
</evidence>
<dbReference type="SUPFAM" id="SSF56529">
    <property type="entry name" value="FAH"/>
    <property type="match status" value="1"/>
</dbReference>
<dbReference type="RefSeq" id="WP_242713212.1">
    <property type="nucleotide sequence ID" value="NZ_JALDAX010000024.1"/>
</dbReference>
<dbReference type="PANTHER" id="PTHR30143">
    <property type="entry name" value="ACID HYDRATASE"/>
    <property type="match status" value="1"/>
</dbReference>
<evidence type="ECO:0000313" key="4">
    <source>
        <dbReference type="Proteomes" id="UP001165270"/>
    </source>
</evidence>
<keyword evidence="3" id="KW-0378">Hydrolase</keyword>